<keyword evidence="1" id="KW-0614">Plasmid</keyword>
<dbReference type="EMBL" id="CP001511">
    <property type="protein sequence ID" value="ACS43426.1"/>
    <property type="molecule type" value="Genomic_DNA"/>
</dbReference>
<organism evidence="1 2">
    <name type="scientific">Methylorubrum extorquens (strain ATCC 14718 / DSM 1338 / JCM 2805 / NCIMB 9133 / AM1)</name>
    <name type="common">Methylobacterium extorquens</name>
    <dbReference type="NCBI Taxonomy" id="272630"/>
    <lineage>
        <taxon>Bacteria</taxon>
        <taxon>Pseudomonadati</taxon>
        <taxon>Pseudomonadota</taxon>
        <taxon>Alphaproteobacteria</taxon>
        <taxon>Hyphomicrobiales</taxon>
        <taxon>Methylobacteriaceae</taxon>
        <taxon>Methylorubrum</taxon>
    </lineage>
</organism>
<evidence type="ECO:0000313" key="2">
    <source>
        <dbReference type="Proteomes" id="UP000009081"/>
    </source>
</evidence>
<dbReference type="Proteomes" id="UP000009081">
    <property type="component" value="Plasmid megaplasmid"/>
</dbReference>
<protein>
    <submittedName>
        <fullName evidence="1">Uncharacterized protein</fullName>
    </submittedName>
</protein>
<dbReference type="HOGENOM" id="CLU_1729243_0_0_5"/>
<dbReference type="AlphaFoldDB" id="C5B4P4"/>
<evidence type="ECO:0000313" key="1">
    <source>
        <dbReference type="EMBL" id="ACS43426.1"/>
    </source>
</evidence>
<geneLocation type="plasmid" evidence="1 2">
    <name>megaplasmid</name>
</geneLocation>
<dbReference type="KEGG" id="mea:Mex_2p0579"/>
<name>C5B4P4_METEA</name>
<gene>
    <name evidence="1" type="ordered locus">MexAM1_META2p0579</name>
</gene>
<keyword evidence="2" id="KW-1185">Reference proteome</keyword>
<accession>C5B4P4</accession>
<sequence length="151" mass="16633">MEPSPMSRPPGYGRPSSRAGKKQIVVFLESGALGRLRVRARNEERTMQEVLAACLNEGLRPLGHPPLFPVEHRRMFVRSTRRAKPRGDETRPSRRGLHGLAGWFAGALVDEALSFAAERGTSVQAIGEEGARRLLSDPTLQIETPPELETA</sequence>
<reference evidence="1 2" key="1">
    <citation type="journal article" date="2009" name="PLoS ONE">
        <title>Methylobacterium genome sequences: a reference blueprint to investigate microbial metabolism of C1 compounds from natural and industrial sources.</title>
        <authorList>
            <person name="Vuilleumier S."/>
            <person name="Chistoserdova L."/>
            <person name="Lee M.-C."/>
            <person name="Bringel F."/>
            <person name="Lajus A."/>
            <person name="Zhou Y."/>
            <person name="Gourion B."/>
            <person name="Barbe V."/>
            <person name="Chang J."/>
            <person name="Cruveiller S."/>
            <person name="Dossat C."/>
            <person name="Gillett W."/>
            <person name="Gruffaz C."/>
            <person name="Haugen E."/>
            <person name="Hourcade E."/>
            <person name="Levy R."/>
            <person name="Mangenot S."/>
            <person name="Muller E."/>
            <person name="Nadalig T."/>
            <person name="Pagni M."/>
            <person name="Penny C."/>
            <person name="Peyraud R."/>
            <person name="Robinson D.G."/>
            <person name="Roche D."/>
            <person name="Rouy Z."/>
            <person name="Saenampechek C."/>
            <person name="Salvignol G."/>
            <person name="Vallenet D."/>
            <person name="Wu Z."/>
            <person name="Marx C.J."/>
            <person name="Vorholt J.A."/>
            <person name="Olson M.V."/>
            <person name="Kaul R."/>
            <person name="Weissenbach J."/>
            <person name="Medigue C."/>
            <person name="Lidstrom M.E."/>
        </authorList>
    </citation>
    <scope>NUCLEOTIDE SEQUENCE [LARGE SCALE GENOMIC DNA]</scope>
    <source>
        <strain evidence="2">ATCC 14718 / DSM 1338 / JCM 2805 / NCIMB 9133 / AM1</strain>
    </source>
</reference>
<proteinExistence type="predicted"/>